<keyword evidence="2" id="KW-0249">Electron transport</keyword>
<dbReference type="EMBL" id="JAVDQI010000005">
    <property type="protein sequence ID" value="MDR6223083.1"/>
    <property type="molecule type" value="Genomic_DNA"/>
</dbReference>
<dbReference type="PRINTS" id="PR00421">
    <property type="entry name" value="THIOREDOXIN"/>
</dbReference>
<proteinExistence type="predicted"/>
<evidence type="ECO:0000256" key="4">
    <source>
        <dbReference type="ARBA" id="ARBA00023284"/>
    </source>
</evidence>
<keyword evidence="7" id="KW-1185">Reference proteome</keyword>
<evidence type="ECO:0000259" key="5">
    <source>
        <dbReference type="PROSITE" id="PS51352"/>
    </source>
</evidence>
<dbReference type="RefSeq" id="WP_270095931.1">
    <property type="nucleotide sequence ID" value="NZ_JAQFFK010000003.1"/>
</dbReference>
<dbReference type="InterPro" id="IPR036249">
    <property type="entry name" value="Thioredoxin-like_sf"/>
</dbReference>
<dbReference type="InterPro" id="IPR013766">
    <property type="entry name" value="Thioredoxin_domain"/>
</dbReference>
<protein>
    <submittedName>
        <fullName evidence="6">Thioredoxin 1</fullName>
    </submittedName>
</protein>
<gene>
    <name evidence="6" type="ORF">J2750_001545</name>
</gene>
<evidence type="ECO:0000256" key="2">
    <source>
        <dbReference type="ARBA" id="ARBA00022982"/>
    </source>
</evidence>
<dbReference type="InterPro" id="IPR017937">
    <property type="entry name" value="Thioredoxin_CS"/>
</dbReference>
<dbReference type="PROSITE" id="PS51352">
    <property type="entry name" value="THIOREDOXIN_2"/>
    <property type="match status" value="1"/>
</dbReference>
<dbReference type="GO" id="GO:0015035">
    <property type="term" value="F:protein-disulfide reductase activity"/>
    <property type="evidence" value="ECO:0007669"/>
    <property type="project" value="InterPro"/>
</dbReference>
<dbReference type="InterPro" id="IPR005746">
    <property type="entry name" value="Thioredoxin"/>
</dbReference>
<evidence type="ECO:0000256" key="1">
    <source>
        <dbReference type="ARBA" id="ARBA00022448"/>
    </source>
</evidence>
<sequence length="131" mass="15049">MDDLEKIRKQRLEQIKKGLEAKAFPDAPIHVMDADFNEFISKYPITVIDCWAEWCGPCRKLIPIIDALAREYQGKIVFGKLNTDENQMIARNFNITSIPTLLVFKNGKAATQIVGALQKEQLVERLNRFIQ</sequence>
<dbReference type="Pfam" id="PF00085">
    <property type="entry name" value="Thioredoxin"/>
    <property type="match status" value="1"/>
</dbReference>
<evidence type="ECO:0000313" key="7">
    <source>
        <dbReference type="Proteomes" id="UP001185015"/>
    </source>
</evidence>
<organism evidence="6 7">
    <name type="scientific">Methanococcoides alaskense</name>
    <dbReference type="NCBI Taxonomy" id="325778"/>
    <lineage>
        <taxon>Archaea</taxon>
        <taxon>Methanobacteriati</taxon>
        <taxon>Methanobacteriota</taxon>
        <taxon>Stenosarchaea group</taxon>
        <taxon>Methanomicrobia</taxon>
        <taxon>Methanosarcinales</taxon>
        <taxon>Methanosarcinaceae</taxon>
        <taxon>Methanococcoides</taxon>
    </lineage>
</organism>
<dbReference type="Proteomes" id="UP001185015">
    <property type="component" value="Unassembled WGS sequence"/>
</dbReference>
<name>A0AA90TZD8_9EURY</name>
<dbReference type="SUPFAM" id="SSF52833">
    <property type="entry name" value="Thioredoxin-like"/>
    <property type="match status" value="1"/>
</dbReference>
<dbReference type="NCBIfam" id="TIGR01068">
    <property type="entry name" value="thioredoxin"/>
    <property type="match status" value="1"/>
</dbReference>
<feature type="domain" description="Thioredoxin" evidence="5">
    <location>
        <begin position="18"/>
        <end position="131"/>
    </location>
</feature>
<accession>A0AA90TZD8</accession>
<dbReference type="GO" id="GO:0005737">
    <property type="term" value="C:cytoplasm"/>
    <property type="evidence" value="ECO:0007669"/>
    <property type="project" value="TreeGrafter"/>
</dbReference>
<keyword evidence="3" id="KW-1015">Disulfide bond</keyword>
<keyword evidence="1" id="KW-0813">Transport</keyword>
<dbReference type="PANTHER" id="PTHR45663:SF11">
    <property type="entry name" value="GEO12009P1"/>
    <property type="match status" value="1"/>
</dbReference>
<evidence type="ECO:0000256" key="3">
    <source>
        <dbReference type="ARBA" id="ARBA00023157"/>
    </source>
</evidence>
<dbReference type="FunFam" id="3.40.30.10:FF:000001">
    <property type="entry name" value="Thioredoxin"/>
    <property type="match status" value="1"/>
</dbReference>
<evidence type="ECO:0000313" key="6">
    <source>
        <dbReference type="EMBL" id="MDR6223083.1"/>
    </source>
</evidence>
<dbReference type="AlphaFoldDB" id="A0AA90TZD8"/>
<keyword evidence="4" id="KW-0676">Redox-active center</keyword>
<dbReference type="PANTHER" id="PTHR45663">
    <property type="entry name" value="GEO12009P1"/>
    <property type="match status" value="1"/>
</dbReference>
<dbReference type="PROSITE" id="PS00194">
    <property type="entry name" value="THIOREDOXIN_1"/>
    <property type="match status" value="1"/>
</dbReference>
<dbReference type="CDD" id="cd02947">
    <property type="entry name" value="TRX_family"/>
    <property type="match status" value="1"/>
</dbReference>
<reference evidence="6 7" key="1">
    <citation type="submission" date="2023-07" db="EMBL/GenBank/DDBJ databases">
        <title>Genomic Encyclopedia of Type Strains, Phase IV (KMG-IV): sequencing the most valuable type-strain genomes for metagenomic binning, comparative biology and taxonomic classification.</title>
        <authorList>
            <person name="Goeker M."/>
        </authorList>
    </citation>
    <scope>NUCLEOTIDE SEQUENCE [LARGE SCALE GENOMIC DNA]</scope>
    <source>
        <strain evidence="6 7">DSM 17273</strain>
    </source>
</reference>
<dbReference type="Gene3D" id="3.40.30.10">
    <property type="entry name" value="Glutaredoxin"/>
    <property type="match status" value="1"/>
</dbReference>
<comment type="caution">
    <text evidence="6">The sequence shown here is derived from an EMBL/GenBank/DDBJ whole genome shotgun (WGS) entry which is preliminary data.</text>
</comment>